<reference evidence="10" key="1">
    <citation type="submission" date="2021-01" db="EMBL/GenBank/DDBJ databases">
        <authorList>
            <person name="Corre E."/>
            <person name="Pelletier E."/>
            <person name="Niang G."/>
            <person name="Scheremetjew M."/>
            <person name="Finn R."/>
            <person name="Kale V."/>
            <person name="Holt S."/>
            <person name="Cochrane G."/>
            <person name="Meng A."/>
            <person name="Brown T."/>
            <person name="Cohen L."/>
        </authorList>
    </citation>
    <scope>NUCLEOTIDE SEQUENCE</scope>
    <source>
        <strain evidence="10">RCC927</strain>
    </source>
</reference>
<dbReference type="InterPro" id="IPR001348">
    <property type="entry name" value="ATP_PRibTrfase_HisG"/>
</dbReference>
<comment type="catalytic activity">
    <reaction evidence="1">
        <text>1-(5-phospho-beta-D-ribosyl)-ATP + diphosphate = 5-phospho-alpha-D-ribose 1-diphosphate + ATP</text>
        <dbReference type="Rhea" id="RHEA:18473"/>
        <dbReference type="ChEBI" id="CHEBI:30616"/>
        <dbReference type="ChEBI" id="CHEBI:33019"/>
        <dbReference type="ChEBI" id="CHEBI:58017"/>
        <dbReference type="ChEBI" id="CHEBI:73183"/>
        <dbReference type="EC" id="2.4.2.17"/>
    </reaction>
</comment>
<feature type="domain" description="ATP phosphoribosyltransferase catalytic" evidence="8">
    <location>
        <begin position="35"/>
        <end position="212"/>
    </location>
</feature>
<dbReference type="NCBIfam" id="TIGR03455">
    <property type="entry name" value="HisG_C-term"/>
    <property type="match status" value="1"/>
</dbReference>
<keyword evidence="7" id="KW-0368">Histidine biosynthesis</keyword>
<dbReference type="SUPFAM" id="SSF53850">
    <property type="entry name" value="Periplasmic binding protein-like II"/>
    <property type="match status" value="1"/>
</dbReference>
<dbReference type="InterPro" id="IPR018198">
    <property type="entry name" value="ATP_PRibTrfase_CS"/>
</dbReference>
<dbReference type="EC" id="2.4.2.17" evidence="3"/>
<dbReference type="UniPathway" id="UPA00031">
    <property type="reaction ID" value="UER00006"/>
</dbReference>
<dbReference type="FunFam" id="3.40.190.10:FF:000118">
    <property type="entry name" value="ATP phosphoribosyltransferase 2, chloroplastic"/>
    <property type="match status" value="1"/>
</dbReference>
<dbReference type="InterPro" id="IPR013115">
    <property type="entry name" value="HisG_C"/>
</dbReference>
<dbReference type="InterPro" id="IPR011322">
    <property type="entry name" value="N-reg_PII-like_a/b"/>
</dbReference>
<dbReference type="AlphaFoldDB" id="A0A7S3BIM8"/>
<dbReference type="NCBIfam" id="TIGR00070">
    <property type="entry name" value="hisG"/>
    <property type="match status" value="1"/>
</dbReference>
<evidence type="ECO:0000313" key="10">
    <source>
        <dbReference type="EMBL" id="CAE0136452.1"/>
    </source>
</evidence>
<dbReference type="Pfam" id="PF01634">
    <property type="entry name" value="HisG"/>
    <property type="match status" value="1"/>
</dbReference>
<dbReference type="Gene3D" id="3.40.190.10">
    <property type="entry name" value="Periplasmic binding protein-like II"/>
    <property type="match status" value="2"/>
</dbReference>
<dbReference type="InterPro" id="IPR015867">
    <property type="entry name" value="N-reg_PII/ATP_PRibTrfase_C"/>
</dbReference>
<evidence type="ECO:0000256" key="2">
    <source>
        <dbReference type="ARBA" id="ARBA00004667"/>
    </source>
</evidence>
<accession>A0A7S3BIM8</accession>
<evidence type="ECO:0000256" key="7">
    <source>
        <dbReference type="ARBA" id="ARBA00023102"/>
    </source>
</evidence>
<dbReference type="GO" id="GO:0005737">
    <property type="term" value="C:cytoplasm"/>
    <property type="evidence" value="ECO:0007669"/>
    <property type="project" value="InterPro"/>
</dbReference>
<dbReference type="GO" id="GO:0000287">
    <property type="term" value="F:magnesium ion binding"/>
    <property type="evidence" value="ECO:0007669"/>
    <property type="project" value="InterPro"/>
</dbReference>
<dbReference type="InterPro" id="IPR013820">
    <property type="entry name" value="ATP_PRibTrfase_cat"/>
</dbReference>
<proteinExistence type="predicted"/>
<evidence type="ECO:0000256" key="4">
    <source>
        <dbReference type="ARBA" id="ARBA00022605"/>
    </source>
</evidence>
<keyword evidence="6" id="KW-0808">Transferase</keyword>
<evidence type="ECO:0000256" key="5">
    <source>
        <dbReference type="ARBA" id="ARBA00022676"/>
    </source>
</evidence>
<name>A0A7S3BIM8_9VIRI</name>
<evidence type="ECO:0000259" key="8">
    <source>
        <dbReference type="Pfam" id="PF01634"/>
    </source>
</evidence>
<gene>
    <name evidence="10" type="ORF">PSIN1315_LOCUS5911</name>
</gene>
<evidence type="ECO:0000256" key="6">
    <source>
        <dbReference type="ARBA" id="ARBA00022679"/>
    </source>
</evidence>
<keyword evidence="4" id="KW-0028">Amino-acid biosynthesis</keyword>
<dbReference type="PROSITE" id="PS01316">
    <property type="entry name" value="ATP_P_PHORIBOSYLTR"/>
    <property type="match status" value="1"/>
</dbReference>
<keyword evidence="5" id="KW-0328">Glycosyltransferase</keyword>
<dbReference type="PANTHER" id="PTHR21403">
    <property type="entry name" value="ATP PHOSPHORIBOSYLTRANSFERASE ATP-PRTASE"/>
    <property type="match status" value="1"/>
</dbReference>
<dbReference type="GO" id="GO:0000105">
    <property type="term" value="P:L-histidine biosynthetic process"/>
    <property type="evidence" value="ECO:0007669"/>
    <property type="project" value="UniProtKB-UniPathway"/>
</dbReference>
<feature type="domain" description="Histidine biosynthesis HisG C-terminal" evidence="9">
    <location>
        <begin position="217"/>
        <end position="297"/>
    </location>
</feature>
<evidence type="ECO:0000256" key="3">
    <source>
        <dbReference type="ARBA" id="ARBA00011946"/>
    </source>
</evidence>
<comment type="pathway">
    <text evidence="2">Amino-acid biosynthesis; L-histidine biosynthesis; L-histidine from 5-phospho-alpha-D-ribose 1-diphosphate: step 1/9.</text>
</comment>
<dbReference type="PANTHER" id="PTHR21403:SF8">
    <property type="entry name" value="ATP PHOSPHORIBOSYLTRANSFERASE"/>
    <property type="match status" value="1"/>
</dbReference>
<dbReference type="GO" id="GO:0003879">
    <property type="term" value="F:ATP phosphoribosyltransferase activity"/>
    <property type="evidence" value="ECO:0007669"/>
    <property type="project" value="UniProtKB-EC"/>
</dbReference>
<organism evidence="10">
    <name type="scientific">Prasinoderma singulare</name>
    <dbReference type="NCBI Taxonomy" id="676789"/>
    <lineage>
        <taxon>Eukaryota</taxon>
        <taxon>Viridiplantae</taxon>
        <taxon>Prasinodermophyta</taxon>
        <taxon>Prasinodermophyceae</taxon>
        <taxon>Prasinodermales</taxon>
        <taxon>Prasinodermaceae</taxon>
        <taxon>Prasinoderma</taxon>
    </lineage>
</organism>
<protein>
    <recommendedName>
        <fullName evidence="3">ATP phosphoribosyltransferase</fullName>
        <ecNumber evidence="3">2.4.2.17</ecNumber>
    </recommendedName>
</protein>
<sequence>MQLLADCQLNVKKPNPRQYLGNMSNMPQVEVWFQRATDVVRKMVTRDIDIGIVGYDMLEEIAGDQMSDLVVIHDELRFGACHLALAVPTFGDFAEVNSVDELKTMTWTEERPLRVITGYTSLAQRFFTAENGFPHAVILTADGALEAAPAMGTADMILDLVSTGTTLRENNLKQIEGGKLLMSEGCLVANRKAVAERPEVLAVAKEILERLEAHLRAQTQYEVTANIRATSKAECAQAIFDKTGHAGLQGPTINDVYTRGGEKYVAATVMVPSQELYPAIKELRAIGGSGIIVKPVTYIFDEEPLRWRKLLEELNIEAYSESDSD</sequence>
<dbReference type="Gene3D" id="3.30.70.120">
    <property type="match status" value="1"/>
</dbReference>
<dbReference type="Pfam" id="PF08029">
    <property type="entry name" value="HisG_C"/>
    <property type="match status" value="1"/>
</dbReference>
<evidence type="ECO:0000256" key="1">
    <source>
        <dbReference type="ARBA" id="ARBA00000915"/>
    </source>
</evidence>
<evidence type="ECO:0000259" key="9">
    <source>
        <dbReference type="Pfam" id="PF08029"/>
    </source>
</evidence>
<dbReference type="SUPFAM" id="SSF54913">
    <property type="entry name" value="GlnB-like"/>
    <property type="match status" value="1"/>
</dbReference>
<dbReference type="EMBL" id="HBHY01009195">
    <property type="protein sequence ID" value="CAE0136452.1"/>
    <property type="molecule type" value="Transcribed_RNA"/>
</dbReference>